<dbReference type="EMBL" id="CP003021">
    <property type="protein sequence ID" value="AEM68825.1"/>
    <property type="molecule type" value="Genomic_DNA"/>
</dbReference>
<dbReference type="InterPro" id="IPR048422">
    <property type="entry name" value="NOA1/YqeH-like_C"/>
</dbReference>
<dbReference type="Gene3D" id="3.40.50.300">
    <property type="entry name" value="P-loop containing nucleotide triphosphate hydrolases"/>
    <property type="match status" value="1"/>
</dbReference>
<organism evidence="3 4">
    <name type="scientific">Mycoplasma putrefaciens (strain ATCC 15718 / NCTC 10155 / C30 KS-1 / KS-1)</name>
    <dbReference type="NCBI Taxonomy" id="743965"/>
    <lineage>
        <taxon>Bacteria</taxon>
        <taxon>Bacillati</taxon>
        <taxon>Mycoplasmatota</taxon>
        <taxon>Mollicutes</taxon>
        <taxon>Mycoplasmataceae</taxon>
        <taxon>Mycoplasma</taxon>
    </lineage>
</organism>
<dbReference type="SUPFAM" id="SSF52540">
    <property type="entry name" value="P-loop containing nucleoside triphosphate hydrolases"/>
    <property type="match status" value="1"/>
</dbReference>
<reference evidence="3 4" key="1">
    <citation type="journal article" date="2011" name="J. Bacteriol.">
        <title>Genome Sequence of Mycoplasma putrefaciens Type Strain KS1.</title>
        <authorList>
            <person name="Calcutt M.J."/>
            <person name="Foecking M.F."/>
        </authorList>
    </citation>
    <scope>NUCLEOTIDE SEQUENCE [LARGE SCALE GENOMIC DNA]</scope>
    <source>
        <strain evidence="4">ATCC 15718 / NCTC 10155 / C30 KS-1 / KS-1</strain>
    </source>
</reference>
<dbReference type="Proteomes" id="UP000008907">
    <property type="component" value="Chromosome"/>
</dbReference>
<evidence type="ECO:0000259" key="2">
    <source>
        <dbReference type="Pfam" id="PF21516"/>
    </source>
</evidence>
<dbReference type="InterPro" id="IPR050896">
    <property type="entry name" value="Mito_lipid_metab_GTPase"/>
</dbReference>
<dbReference type="PANTHER" id="PTHR46434">
    <property type="entry name" value="GENETIC INTERACTOR OF PROHIBITINS 3, MITOCHONDRIAL"/>
    <property type="match status" value="1"/>
</dbReference>
<name>A0A7U3ZSP7_MYCPK</name>
<dbReference type="KEGG" id="mpf:MPUT_0453"/>
<dbReference type="NCBIfam" id="TIGR03597">
    <property type="entry name" value="GTPase_YqeH"/>
    <property type="match status" value="1"/>
</dbReference>
<evidence type="ECO:0000313" key="4">
    <source>
        <dbReference type="Proteomes" id="UP000008907"/>
    </source>
</evidence>
<sequence length="363" mass="41744">MKSCLGCGSVLQNQDKLQAGFVENIDHAYCLRCFKIKNYNQLVSNEIAVGEFFDRIQRLVDQADEDLIFYYVLDVFDIEGSRIAEIEKVIKKHTVKLVINKIDLLPKSVKLSKIKNYISKLFANTSLNNADILLVSSKTLNLAEPLFSEIQNNNQYQQYFIGASNVGKSSLINKMLELSNLSPRIVVSNFLNTTLEFICIRLDANTVIYDSAGITRSNSISNLMDQKFLKYCYFKQELKQFSYRLSSNNSIFFAGVAWFDYQSETKTDFHIYVNKNINLHRTQTNNAIDYWKKNHKVLIPHISSQKINTYQFSFTKNDLNQEFDISISGLGWINFVVKEPLNIKIKIPGETKSTLVSLRKPLI</sequence>
<dbReference type="InterPro" id="IPR006073">
    <property type="entry name" value="GTP-bd"/>
</dbReference>
<evidence type="ECO:0000313" key="3">
    <source>
        <dbReference type="EMBL" id="AEM68825.1"/>
    </source>
</evidence>
<dbReference type="PANTHER" id="PTHR46434:SF1">
    <property type="entry name" value="GENETIC INTERACTOR OF PROHIBITINS 3, MITOCHONDRIAL"/>
    <property type="match status" value="1"/>
</dbReference>
<dbReference type="Pfam" id="PF21516">
    <property type="entry name" value="YqeH-like_C"/>
    <property type="match status" value="1"/>
</dbReference>
<feature type="domain" description="G" evidence="1">
    <location>
        <begin position="160"/>
        <end position="229"/>
    </location>
</feature>
<proteinExistence type="predicted"/>
<evidence type="ECO:0000259" key="1">
    <source>
        <dbReference type="Pfam" id="PF01926"/>
    </source>
</evidence>
<dbReference type="GO" id="GO:0005525">
    <property type="term" value="F:GTP binding"/>
    <property type="evidence" value="ECO:0007669"/>
    <property type="project" value="InterPro"/>
</dbReference>
<gene>
    <name evidence="3" type="primary">yqeH</name>
    <name evidence="3" type="ordered locus">MPUT_0453</name>
</gene>
<dbReference type="InterPro" id="IPR019988">
    <property type="entry name" value="GTP-bd_ribosome_bgen_YqeH"/>
</dbReference>
<dbReference type="AlphaFoldDB" id="A0A7U3ZSP7"/>
<feature type="domain" description="NOA1/YqeH-like C-terminal" evidence="2">
    <location>
        <begin position="267"/>
        <end position="352"/>
    </location>
</feature>
<dbReference type="RefSeq" id="WP_014035181.1">
    <property type="nucleotide sequence ID" value="NC_015946.1"/>
</dbReference>
<accession>A0A7U3ZSP7</accession>
<protein>
    <submittedName>
        <fullName evidence="3">Ribosome biogenesis GTPase YqeH</fullName>
    </submittedName>
</protein>
<dbReference type="CDD" id="cd01855">
    <property type="entry name" value="YqeH"/>
    <property type="match status" value="1"/>
</dbReference>
<dbReference type="InterPro" id="IPR027417">
    <property type="entry name" value="P-loop_NTPase"/>
</dbReference>
<dbReference type="Pfam" id="PF01926">
    <property type="entry name" value="MMR_HSR1"/>
    <property type="match status" value="1"/>
</dbReference>